<comment type="caution">
    <text evidence="4">The sequence shown here is derived from an EMBL/GenBank/DDBJ whole genome shotgun (WGS) entry which is preliminary data.</text>
</comment>
<dbReference type="RefSeq" id="WP_268444335.1">
    <property type="nucleotide sequence ID" value="NZ_CAUQWR010000010.1"/>
</dbReference>
<feature type="domain" description="Ferritin/DPS" evidence="3">
    <location>
        <begin position="5"/>
        <end position="142"/>
    </location>
</feature>
<dbReference type="PROSITE" id="PS00819">
    <property type="entry name" value="DPS_2"/>
    <property type="match status" value="1"/>
</dbReference>
<sequence length="142" mass="16368">MSTVQRLNEITANLGVLYAKLHQHHFYVKGQDFYKLHELFETQYNEVHEQFDEVAERILMIGGKPVSTLGEFLALATIKEAPYTTEKSARQMVEETVADFELFRTQLEAAIHSDIDEVSQDLLIGMKAVYDKHLWTMKAYLG</sequence>
<dbReference type="InterPro" id="IPR023188">
    <property type="entry name" value="DPS_DNA-bd_CS"/>
</dbReference>
<evidence type="ECO:0000256" key="1">
    <source>
        <dbReference type="ARBA" id="ARBA00009497"/>
    </source>
</evidence>
<dbReference type="PIRSF" id="PIRSF005900">
    <property type="entry name" value="Dps"/>
    <property type="match status" value="1"/>
</dbReference>
<dbReference type="CDD" id="cd01043">
    <property type="entry name" value="DPS"/>
    <property type="match status" value="1"/>
</dbReference>
<dbReference type="EMBL" id="JABZFV010000035">
    <property type="protein sequence ID" value="MBF0934545.1"/>
    <property type="molecule type" value="Genomic_DNA"/>
</dbReference>
<protein>
    <submittedName>
        <fullName evidence="4">DNA starvation/stationary phase protection protein</fullName>
    </submittedName>
</protein>
<evidence type="ECO:0000256" key="2">
    <source>
        <dbReference type="RuleBase" id="RU003875"/>
    </source>
</evidence>
<accession>A0A929MTY3</accession>
<proteinExistence type="inferred from homology"/>
<dbReference type="PANTHER" id="PTHR42932:SF1">
    <property type="entry name" value="GENERAL STRESS PROTEIN 20U"/>
    <property type="match status" value="1"/>
</dbReference>
<dbReference type="PRINTS" id="PR01346">
    <property type="entry name" value="HELNAPAPROT"/>
</dbReference>
<dbReference type="PROSITE" id="PS00818">
    <property type="entry name" value="DPS_1"/>
    <property type="match status" value="1"/>
</dbReference>
<evidence type="ECO:0000259" key="3">
    <source>
        <dbReference type="Pfam" id="PF00210"/>
    </source>
</evidence>
<dbReference type="GO" id="GO:0008199">
    <property type="term" value="F:ferric iron binding"/>
    <property type="evidence" value="ECO:0007669"/>
    <property type="project" value="InterPro"/>
</dbReference>
<evidence type="ECO:0000313" key="4">
    <source>
        <dbReference type="EMBL" id="MBF0934545.1"/>
    </source>
</evidence>
<name>A0A929MTY3_ABIDE</name>
<dbReference type="GO" id="GO:0016722">
    <property type="term" value="F:oxidoreductase activity, acting on metal ions"/>
    <property type="evidence" value="ECO:0007669"/>
    <property type="project" value="InterPro"/>
</dbReference>
<dbReference type="Gene3D" id="1.20.1260.10">
    <property type="match status" value="1"/>
</dbReference>
<dbReference type="Proteomes" id="UP000757900">
    <property type="component" value="Unassembled WGS sequence"/>
</dbReference>
<evidence type="ECO:0000313" key="5">
    <source>
        <dbReference type="Proteomes" id="UP000757900"/>
    </source>
</evidence>
<dbReference type="AlphaFoldDB" id="A0A929MTY3"/>
<dbReference type="Pfam" id="PF00210">
    <property type="entry name" value="Ferritin"/>
    <property type="match status" value="1"/>
</dbReference>
<dbReference type="SUPFAM" id="SSF47240">
    <property type="entry name" value="Ferritin-like"/>
    <property type="match status" value="1"/>
</dbReference>
<dbReference type="InterPro" id="IPR008331">
    <property type="entry name" value="Ferritin_DPS_dom"/>
</dbReference>
<dbReference type="InterPro" id="IPR009078">
    <property type="entry name" value="Ferritin-like_SF"/>
</dbReference>
<gene>
    <name evidence="4" type="ORF">HXK00_02735</name>
</gene>
<reference evidence="4" key="1">
    <citation type="submission" date="2020-04" db="EMBL/GenBank/DDBJ databases">
        <title>Deep metagenomics examines the oral microbiome during advanced dental caries in children, revealing novel taxa and co-occurrences with host molecules.</title>
        <authorList>
            <person name="Baker J.L."/>
            <person name="Morton J.T."/>
            <person name="Dinis M."/>
            <person name="Alvarez R."/>
            <person name="Tran N.C."/>
            <person name="Knight R."/>
            <person name="Edlund A."/>
        </authorList>
    </citation>
    <scope>NUCLEOTIDE SEQUENCE</scope>
    <source>
        <strain evidence="4">JCVI_23_bin.16</strain>
    </source>
</reference>
<dbReference type="InterPro" id="IPR002177">
    <property type="entry name" value="DPS_DNA-bd"/>
</dbReference>
<dbReference type="PANTHER" id="PTHR42932">
    <property type="entry name" value="GENERAL STRESS PROTEIN 20U"/>
    <property type="match status" value="1"/>
</dbReference>
<organism evidence="4 5">
    <name type="scientific">Abiotrophia defectiva</name>
    <name type="common">Streptococcus defectivus</name>
    <dbReference type="NCBI Taxonomy" id="46125"/>
    <lineage>
        <taxon>Bacteria</taxon>
        <taxon>Bacillati</taxon>
        <taxon>Bacillota</taxon>
        <taxon>Bacilli</taxon>
        <taxon>Lactobacillales</taxon>
        <taxon>Aerococcaceae</taxon>
        <taxon>Abiotrophia</taxon>
    </lineage>
</organism>
<dbReference type="InterPro" id="IPR012347">
    <property type="entry name" value="Ferritin-like"/>
</dbReference>
<comment type="similarity">
    <text evidence="1 2">Belongs to the Dps family.</text>
</comment>